<dbReference type="Proteomes" id="UP000308600">
    <property type="component" value="Unassembled WGS sequence"/>
</dbReference>
<accession>A0ACD3B360</accession>
<evidence type="ECO:0000313" key="2">
    <source>
        <dbReference type="Proteomes" id="UP000308600"/>
    </source>
</evidence>
<gene>
    <name evidence="1" type="ORF">BDN72DRAFT_326826</name>
</gene>
<evidence type="ECO:0000313" key="1">
    <source>
        <dbReference type="EMBL" id="TFK72478.1"/>
    </source>
</evidence>
<sequence>MKILELFHSLIGDIRSVQDRLDATGKYLEITFFSHDAARKALCMSGYTISGAPLIVRPVTPPLSSEKGSDDRRNLYVLGIPFALTKSEFTNVFSRYGVVTHSVILATVDNSSRRRGFVVMSSHEEAGNAMAALNRTQIRGHTLDISWAVVQRSQGFLDGGDRNVLDARAPQDTLSPPPAHDEADYASANSSDTSVGNIERDLSSLTPSLIPTTTLLVMNLPAVLFSQVQDLRPLFFPFGRILKLEVVQRSAQGLLTVLVQYDSTSAAQDAKQNVQGQCYGELQIEACYIRSSSASLDLEHVSKSLFSSNNKQDIFFGNDRLVAGLFGAPHEDRPHWTALHANDNPTHRRRVDQTATSRPSSANSQWNGSSRYRPAYPRSTANA</sequence>
<organism evidence="1 2">
    <name type="scientific">Pluteus cervinus</name>
    <dbReference type="NCBI Taxonomy" id="181527"/>
    <lineage>
        <taxon>Eukaryota</taxon>
        <taxon>Fungi</taxon>
        <taxon>Dikarya</taxon>
        <taxon>Basidiomycota</taxon>
        <taxon>Agaricomycotina</taxon>
        <taxon>Agaricomycetes</taxon>
        <taxon>Agaricomycetidae</taxon>
        <taxon>Agaricales</taxon>
        <taxon>Pluteineae</taxon>
        <taxon>Pluteaceae</taxon>
        <taxon>Pluteus</taxon>
    </lineage>
</organism>
<reference evidence="1 2" key="1">
    <citation type="journal article" date="2019" name="Nat. Ecol. Evol.">
        <title>Megaphylogeny resolves global patterns of mushroom evolution.</title>
        <authorList>
            <person name="Varga T."/>
            <person name="Krizsan K."/>
            <person name="Foldi C."/>
            <person name="Dima B."/>
            <person name="Sanchez-Garcia M."/>
            <person name="Sanchez-Ramirez S."/>
            <person name="Szollosi G.J."/>
            <person name="Szarkandi J.G."/>
            <person name="Papp V."/>
            <person name="Albert L."/>
            <person name="Andreopoulos W."/>
            <person name="Angelini C."/>
            <person name="Antonin V."/>
            <person name="Barry K.W."/>
            <person name="Bougher N.L."/>
            <person name="Buchanan P."/>
            <person name="Buyck B."/>
            <person name="Bense V."/>
            <person name="Catcheside P."/>
            <person name="Chovatia M."/>
            <person name="Cooper J."/>
            <person name="Damon W."/>
            <person name="Desjardin D."/>
            <person name="Finy P."/>
            <person name="Geml J."/>
            <person name="Haridas S."/>
            <person name="Hughes K."/>
            <person name="Justo A."/>
            <person name="Karasinski D."/>
            <person name="Kautmanova I."/>
            <person name="Kiss B."/>
            <person name="Kocsube S."/>
            <person name="Kotiranta H."/>
            <person name="LaButti K.M."/>
            <person name="Lechner B.E."/>
            <person name="Liimatainen K."/>
            <person name="Lipzen A."/>
            <person name="Lukacs Z."/>
            <person name="Mihaltcheva S."/>
            <person name="Morgado L.N."/>
            <person name="Niskanen T."/>
            <person name="Noordeloos M.E."/>
            <person name="Ohm R.A."/>
            <person name="Ortiz-Santana B."/>
            <person name="Ovrebo C."/>
            <person name="Racz N."/>
            <person name="Riley R."/>
            <person name="Savchenko A."/>
            <person name="Shiryaev A."/>
            <person name="Soop K."/>
            <person name="Spirin V."/>
            <person name="Szebenyi C."/>
            <person name="Tomsovsky M."/>
            <person name="Tulloss R.E."/>
            <person name="Uehling J."/>
            <person name="Grigoriev I.V."/>
            <person name="Vagvolgyi C."/>
            <person name="Papp T."/>
            <person name="Martin F.M."/>
            <person name="Miettinen O."/>
            <person name="Hibbett D.S."/>
            <person name="Nagy L.G."/>
        </authorList>
    </citation>
    <scope>NUCLEOTIDE SEQUENCE [LARGE SCALE GENOMIC DNA]</scope>
    <source>
        <strain evidence="1 2">NL-1719</strain>
    </source>
</reference>
<protein>
    <submittedName>
        <fullName evidence="1">RNA-binding domain-containing protein</fullName>
    </submittedName>
</protein>
<name>A0ACD3B360_9AGAR</name>
<proteinExistence type="predicted"/>
<keyword evidence="2" id="KW-1185">Reference proteome</keyword>
<dbReference type="EMBL" id="ML208285">
    <property type="protein sequence ID" value="TFK72478.1"/>
    <property type="molecule type" value="Genomic_DNA"/>
</dbReference>